<gene>
    <name evidence="7" type="ORF">AWB69_05662</name>
</gene>
<keyword evidence="3 6" id="KW-0479">Metal-binding</keyword>
<sequence length="271" mass="29790">MQALISDQEAKYYRQTIRQLCDQARKLGSAHPDRLFQIARKEDESPVTELDRQIELALRATIQSRHPDDSIIGEEFGIWEGAPNHFSDRKWVIDPLDGTRAFVTGSPLWGTLIGVLHDGRPWLGAIEMPALGRRFFAPGGRRTGPVEERLGTSACSALAAVRLCTTTPDKFTPRQGQGFRRLVKAIAVHRYGGDCFNYAALATGRCDLVVECGLAPHDFLPIVPIIENAGGIMTDWQGEELTEHSAGDVVASSTPALHHQALRMLLVAADD</sequence>
<protein>
    <submittedName>
        <fullName evidence="7">Inositol-1-monophosphatase</fullName>
    </submittedName>
</protein>
<dbReference type="Pfam" id="PF00459">
    <property type="entry name" value="Inositol_P"/>
    <property type="match status" value="1"/>
</dbReference>
<dbReference type="Proteomes" id="UP000054683">
    <property type="component" value="Unassembled WGS sequence"/>
</dbReference>
<dbReference type="InterPro" id="IPR051090">
    <property type="entry name" value="Inositol_monoP_superfamily"/>
</dbReference>
<feature type="binding site" evidence="6">
    <location>
        <position position="94"/>
    </location>
    <ligand>
        <name>Mg(2+)</name>
        <dbReference type="ChEBI" id="CHEBI:18420"/>
        <label>1</label>
        <note>catalytic</note>
    </ligand>
</feature>
<keyword evidence="5 6" id="KW-0460">Magnesium</keyword>
<evidence type="ECO:0000256" key="5">
    <source>
        <dbReference type="ARBA" id="ARBA00022842"/>
    </source>
</evidence>
<evidence type="ECO:0000313" key="8">
    <source>
        <dbReference type="Proteomes" id="UP000054683"/>
    </source>
</evidence>
<comment type="cofactor">
    <cofactor evidence="1 6">
        <name>Mg(2+)</name>
        <dbReference type="ChEBI" id="CHEBI:18420"/>
    </cofactor>
</comment>
<dbReference type="OrthoDB" id="9785695at2"/>
<keyword evidence="4" id="KW-0378">Hydrolase</keyword>
<dbReference type="EMBL" id="FCOK02000046">
    <property type="protein sequence ID" value="SAL53684.1"/>
    <property type="molecule type" value="Genomic_DNA"/>
</dbReference>
<organism evidence="7 8">
    <name type="scientific">Caballeronia udeis</name>
    <dbReference type="NCBI Taxonomy" id="1232866"/>
    <lineage>
        <taxon>Bacteria</taxon>
        <taxon>Pseudomonadati</taxon>
        <taxon>Pseudomonadota</taxon>
        <taxon>Betaproteobacteria</taxon>
        <taxon>Burkholderiales</taxon>
        <taxon>Burkholderiaceae</taxon>
        <taxon>Caballeronia</taxon>
    </lineage>
</organism>
<dbReference type="InterPro" id="IPR020583">
    <property type="entry name" value="Inositol_monoP_metal-BS"/>
</dbReference>
<comment type="similarity">
    <text evidence="2">Belongs to the inositol monophosphatase superfamily.</text>
</comment>
<dbReference type="GO" id="GO:0000105">
    <property type="term" value="P:L-histidine biosynthetic process"/>
    <property type="evidence" value="ECO:0007669"/>
    <property type="project" value="TreeGrafter"/>
</dbReference>
<feature type="binding site" evidence="6">
    <location>
        <position position="218"/>
    </location>
    <ligand>
        <name>Mg(2+)</name>
        <dbReference type="ChEBI" id="CHEBI:18420"/>
        <label>1</label>
        <note>catalytic</note>
    </ligand>
</feature>
<dbReference type="Gene3D" id="3.40.190.80">
    <property type="match status" value="1"/>
</dbReference>
<dbReference type="GO" id="GO:0016791">
    <property type="term" value="F:phosphatase activity"/>
    <property type="evidence" value="ECO:0007669"/>
    <property type="project" value="UniProtKB-ARBA"/>
</dbReference>
<dbReference type="Gene3D" id="3.30.540.10">
    <property type="entry name" value="Fructose-1,6-Bisphosphatase, subunit A, domain 1"/>
    <property type="match status" value="1"/>
</dbReference>
<feature type="binding site" evidence="6">
    <location>
        <position position="97"/>
    </location>
    <ligand>
        <name>Mg(2+)</name>
        <dbReference type="ChEBI" id="CHEBI:18420"/>
        <label>1</label>
        <note>catalytic</note>
    </ligand>
</feature>
<dbReference type="PRINTS" id="PR00377">
    <property type="entry name" value="IMPHPHTASES"/>
</dbReference>
<dbReference type="AlphaFoldDB" id="A0A158IAV1"/>
<dbReference type="PANTHER" id="PTHR43200:SF6">
    <property type="entry name" value="3'(2'),5'-BISPHOSPHATE NUCLEOTIDASE"/>
    <property type="match status" value="1"/>
</dbReference>
<dbReference type="PROSITE" id="PS00629">
    <property type="entry name" value="IMP_1"/>
    <property type="match status" value="1"/>
</dbReference>
<evidence type="ECO:0000256" key="3">
    <source>
        <dbReference type="ARBA" id="ARBA00022723"/>
    </source>
</evidence>
<dbReference type="PANTHER" id="PTHR43200">
    <property type="entry name" value="PHOSPHATASE"/>
    <property type="match status" value="1"/>
</dbReference>
<reference evidence="7 8" key="1">
    <citation type="submission" date="2016-01" db="EMBL/GenBank/DDBJ databases">
        <authorList>
            <person name="Oliw E.H."/>
        </authorList>
    </citation>
    <scope>NUCLEOTIDE SEQUENCE [LARGE SCALE GENOMIC DNA]</scope>
    <source>
        <strain evidence="7">LMG 27134</strain>
    </source>
</reference>
<dbReference type="GO" id="GO:0046872">
    <property type="term" value="F:metal ion binding"/>
    <property type="evidence" value="ECO:0007669"/>
    <property type="project" value="UniProtKB-KW"/>
</dbReference>
<accession>A0A158IAV1</accession>
<dbReference type="SUPFAM" id="SSF56655">
    <property type="entry name" value="Carbohydrate phosphatase"/>
    <property type="match status" value="1"/>
</dbReference>
<evidence type="ECO:0000256" key="1">
    <source>
        <dbReference type="ARBA" id="ARBA00001946"/>
    </source>
</evidence>
<feature type="binding site" evidence="6">
    <location>
        <position position="74"/>
    </location>
    <ligand>
        <name>Mg(2+)</name>
        <dbReference type="ChEBI" id="CHEBI:18420"/>
        <label>1</label>
        <note>catalytic</note>
    </ligand>
</feature>
<name>A0A158IAV1_9BURK</name>
<dbReference type="InterPro" id="IPR000760">
    <property type="entry name" value="Inositol_monophosphatase-like"/>
</dbReference>
<evidence type="ECO:0000256" key="2">
    <source>
        <dbReference type="ARBA" id="ARBA00009759"/>
    </source>
</evidence>
<evidence type="ECO:0000256" key="4">
    <source>
        <dbReference type="ARBA" id="ARBA00022801"/>
    </source>
</evidence>
<evidence type="ECO:0000256" key="6">
    <source>
        <dbReference type="PIRSR" id="PIRSR600760-2"/>
    </source>
</evidence>
<evidence type="ECO:0000313" key="7">
    <source>
        <dbReference type="EMBL" id="SAL53684.1"/>
    </source>
</evidence>
<feature type="binding site" evidence="6">
    <location>
        <position position="96"/>
    </location>
    <ligand>
        <name>Mg(2+)</name>
        <dbReference type="ChEBI" id="CHEBI:18420"/>
        <label>1</label>
        <note>catalytic</note>
    </ligand>
</feature>
<dbReference type="RefSeq" id="WP_062090002.1">
    <property type="nucleotide sequence ID" value="NZ_FCOK02000046.1"/>
</dbReference>
<proteinExistence type="inferred from homology"/>